<name>A0A8S1JAU8_9CHLO</name>
<protein>
    <recommendedName>
        <fullName evidence="8">Hflx-type G domain-containing protein</fullName>
    </recommendedName>
</protein>
<dbReference type="InterPro" id="IPR016496">
    <property type="entry name" value="GTPase_HflX"/>
</dbReference>
<feature type="binding site" evidence="6">
    <location>
        <position position="244"/>
    </location>
    <ligand>
        <name>Mg(2+)</name>
        <dbReference type="ChEBI" id="CHEBI:18420"/>
    </ligand>
</feature>
<feature type="non-terminal residue" evidence="9">
    <location>
        <position position="432"/>
    </location>
</feature>
<dbReference type="GO" id="GO:0005737">
    <property type="term" value="C:cytoplasm"/>
    <property type="evidence" value="ECO:0007669"/>
    <property type="project" value="TreeGrafter"/>
</dbReference>
<evidence type="ECO:0000256" key="4">
    <source>
        <dbReference type="ARBA" id="ARBA00023134"/>
    </source>
</evidence>
<dbReference type="Proteomes" id="UP000708148">
    <property type="component" value="Unassembled WGS sequence"/>
</dbReference>
<dbReference type="Pfam" id="PF01926">
    <property type="entry name" value="MMR_HSR1"/>
    <property type="match status" value="1"/>
</dbReference>
<dbReference type="Pfam" id="PF13167">
    <property type="entry name" value="GTP-bdg_N"/>
    <property type="match status" value="1"/>
</dbReference>
<dbReference type="InterPro" id="IPR032305">
    <property type="entry name" value="GTP-bd_M"/>
</dbReference>
<comment type="caution">
    <text evidence="9">The sequence shown here is derived from an EMBL/GenBank/DDBJ whole genome shotgun (WGS) entry which is preliminary data.</text>
</comment>
<feature type="binding site" evidence="5">
    <location>
        <begin position="284"/>
        <end position="287"/>
    </location>
    <ligand>
        <name>GTP</name>
        <dbReference type="ChEBI" id="CHEBI:37565"/>
    </ligand>
</feature>
<accession>A0A8S1JAU8</accession>
<evidence type="ECO:0000256" key="5">
    <source>
        <dbReference type="PIRSR" id="PIRSR006809-1"/>
    </source>
</evidence>
<dbReference type="InterPro" id="IPR042108">
    <property type="entry name" value="GTPase_HflX_N_sf"/>
</dbReference>
<dbReference type="PROSITE" id="PS51705">
    <property type="entry name" value="G_HFLX"/>
    <property type="match status" value="1"/>
</dbReference>
<feature type="binding site" evidence="5">
    <location>
        <begin position="354"/>
        <end position="357"/>
    </location>
    <ligand>
        <name>GTP</name>
        <dbReference type="ChEBI" id="CHEBI:37565"/>
    </ligand>
</feature>
<evidence type="ECO:0000256" key="3">
    <source>
        <dbReference type="ARBA" id="ARBA00022842"/>
    </source>
</evidence>
<feature type="binding site" evidence="5">
    <location>
        <begin position="402"/>
        <end position="404"/>
    </location>
    <ligand>
        <name>GTP</name>
        <dbReference type="ChEBI" id="CHEBI:37565"/>
    </ligand>
</feature>
<dbReference type="InterPro" id="IPR027417">
    <property type="entry name" value="P-loop_NTPase"/>
</dbReference>
<evidence type="ECO:0000256" key="1">
    <source>
        <dbReference type="ARBA" id="ARBA00022723"/>
    </source>
</evidence>
<dbReference type="PIRSF" id="PIRSF006809">
    <property type="entry name" value="GTP-binding_hflX_prd"/>
    <property type="match status" value="1"/>
</dbReference>
<dbReference type="EMBL" id="CAJHUC010001347">
    <property type="protein sequence ID" value="CAD7700806.1"/>
    <property type="molecule type" value="Genomic_DNA"/>
</dbReference>
<feature type="compositionally biased region" description="Gly residues" evidence="7">
    <location>
        <begin position="179"/>
        <end position="188"/>
    </location>
</feature>
<comment type="cofactor">
    <cofactor evidence="6">
        <name>Mg(2+)</name>
        <dbReference type="ChEBI" id="CHEBI:18420"/>
    </cofactor>
</comment>
<dbReference type="OrthoDB" id="10268034at2759"/>
<dbReference type="NCBIfam" id="TIGR03156">
    <property type="entry name" value="GTP_HflX"/>
    <property type="match status" value="1"/>
</dbReference>
<gene>
    <name evidence="9" type="ORF">OSTQU699_LOCUS6165</name>
</gene>
<dbReference type="SUPFAM" id="SSF52540">
    <property type="entry name" value="P-loop containing nucleoside triphosphate hydrolases"/>
    <property type="match status" value="1"/>
</dbReference>
<dbReference type="InterPro" id="IPR025121">
    <property type="entry name" value="GTPase_HflX_N"/>
</dbReference>
<feature type="region of interest" description="Disordered" evidence="7">
    <location>
        <begin position="169"/>
        <end position="192"/>
    </location>
</feature>
<feature type="domain" description="Hflx-type G" evidence="8">
    <location>
        <begin position="231"/>
        <end position="424"/>
    </location>
</feature>
<evidence type="ECO:0000256" key="7">
    <source>
        <dbReference type="SAM" id="MobiDB-lite"/>
    </source>
</evidence>
<dbReference type="Pfam" id="PF16360">
    <property type="entry name" value="GTP-bdg_M"/>
    <property type="match status" value="1"/>
</dbReference>
<evidence type="ECO:0000259" key="8">
    <source>
        <dbReference type="PROSITE" id="PS51705"/>
    </source>
</evidence>
<feature type="binding site" evidence="5">
    <location>
        <begin position="262"/>
        <end position="266"/>
    </location>
    <ligand>
        <name>GTP</name>
        <dbReference type="ChEBI" id="CHEBI:37565"/>
    </ligand>
</feature>
<keyword evidence="10" id="KW-1185">Reference proteome</keyword>
<dbReference type="HAMAP" id="MF_00900">
    <property type="entry name" value="GTPase_HflX"/>
    <property type="match status" value="1"/>
</dbReference>
<feature type="binding site" evidence="6">
    <location>
        <position position="264"/>
    </location>
    <ligand>
        <name>Mg(2+)</name>
        <dbReference type="ChEBI" id="CHEBI:18420"/>
    </ligand>
</feature>
<keyword evidence="1 6" id="KW-0479">Metal-binding</keyword>
<dbReference type="Gene3D" id="3.40.50.300">
    <property type="entry name" value="P-loop containing nucleotide triphosphate hydrolases"/>
    <property type="match status" value="1"/>
</dbReference>
<dbReference type="GO" id="GO:0043022">
    <property type="term" value="F:ribosome binding"/>
    <property type="evidence" value="ECO:0007669"/>
    <property type="project" value="TreeGrafter"/>
</dbReference>
<dbReference type="PRINTS" id="PR00326">
    <property type="entry name" value="GTP1OBG"/>
</dbReference>
<reference evidence="9" key="1">
    <citation type="submission" date="2020-12" db="EMBL/GenBank/DDBJ databases">
        <authorList>
            <person name="Iha C."/>
        </authorList>
    </citation>
    <scope>NUCLEOTIDE SEQUENCE</scope>
</reference>
<dbReference type="AlphaFoldDB" id="A0A8S1JAU8"/>
<evidence type="ECO:0000256" key="2">
    <source>
        <dbReference type="ARBA" id="ARBA00022741"/>
    </source>
</evidence>
<evidence type="ECO:0000313" key="9">
    <source>
        <dbReference type="EMBL" id="CAD7700806.1"/>
    </source>
</evidence>
<dbReference type="InterPro" id="IPR030394">
    <property type="entry name" value="G_HFLX_dom"/>
</dbReference>
<keyword evidence="2 5" id="KW-0547">Nucleotide-binding</keyword>
<dbReference type="GO" id="GO:0005525">
    <property type="term" value="F:GTP binding"/>
    <property type="evidence" value="ECO:0007669"/>
    <property type="project" value="UniProtKB-KW"/>
</dbReference>
<dbReference type="Gene3D" id="3.40.50.11060">
    <property type="entry name" value="GTPase HflX, N-terminal domain"/>
    <property type="match status" value="1"/>
</dbReference>
<dbReference type="PANTHER" id="PTHR10229">
    <property type="entry name" value="GTP-BINDING PROTEIN HFLX"/>
    <property type="match status" value="1"/>
</dbReference>
<keyword evidence="4 5" id="KW-0342">GTP-binding</keyword>
<evidence type="ECO:0000313" key="10">
    <source>
        <dbReference type="Proteomes" id="UP000708148"/>
    </source>
</evidence>
<dbReference type="PANTHER" id="PTHR10229:SF8">
    <property type="entry name" value="GTPASE HFLX"/>
    <property type="match status" value="1"/>
</dbReference>
<feature type="binding site" evidence="5">
    <location>
        <begin position="237"/>
        <end position="244"/>
    </location>
    <ligand>
        <name>GTP</name>
        <dbReference type="ChEBI" id="CHEBI:37565"/>
    </ligand>
</feature>
<evidence type="ECO:0000256" key="6">
    <source>
        <dbReference type="PIRSR" id="PIRSR006809-2"/>
    </source>
</evidence>
<dbReference type="CDD" id="cd01878">
    <property type="entry name" value="HflX"/>
    <property type="match status" value="1"/>
</dbReference>
<organism evidence="9 10">
    <name type="scientific">Ostreobium quekettii</name>
    <dbReference type="NCBI Taxonomy" id="121088"/>
    <lineage>
        <taxon>Eukaryota</taxon>
        <taxon>Viridiplantae</taxon>
        <taxon>Chlorophyta</taxon>
        <taxon>core chlorophytes</taxon>
        <taxon>Ulvophyceae</taxon>
        <taxon>TCBD clade</taxon>
        <taxon>Bryopsidales</taxon>
        <taxon>Ostreobineae</taxon>
        <taxon>Ostreobiaceae</taxon>
        <taxon>Ostreobium</taxon>
    </lineage>
</organism>
<dbReference type="GO" id="GO:0046872">
    <property type="term" value="F:metal ion binding"/>
    <property type="evidence" value="ECO:0007669"/>
    <property type="project" value="UniProtKB-KW"/>
</dbReference>
<dbReference type="InterPro" id="IPR006073">
    <property type="entry name" value="GTP-bd"/>
</dbReference>
<keyword evidence="3 6" id="KW-0460">Magnesium</keyword>
<proteinExistence type="inferred from homology"/>
<sequence length="432" mass="47470">LLGHPIFSILHSLRCLASRMDGGDLLVVQPRHQAREHLQEALRLAETFSGEDCPHMEIGKSSGFRPYPSTFLGPGAVESIYGRCQELGCDRVFVNAPLSGVQLRNLERAVKCDVIDRIGLIIGIFAQRAQTKEAKLQVELAKLEYESSRLVRVMDASGMRGAFGEGREVVSARDRGSSGSSGLGGGGPGERELALQKSRIGRRKRMLKKRIEDVRKTRALQRKGRKRNNAPTVAVVGYTNAGKTTLVSKLTNKHLRSDDMLFATLDPAVKRLDLPSGKFALLVDTVGFISDLPVQLVDAFQATLEEVQEASIILHVLDASIPDVLEQRESVIQILRELGLKDEDLSERVIEVWNKADNMPDIPDLWTPGSYQSPKNEFMGEGLMSQFGRRPGRGCSARVMVSALNGFGLDALLHEVEQKVVAVTGSRPWAPS</sequence>